<name>A0A0L6CM23_9MICO</name>
<dbReference type="Pfam" id="PF01028">
    <property type="entry name" value="Topoisom_I"/>
    <property type="match status" value="1"/>
</dbReference>
<dbReference type="STRING" id="1631356.VV01_18520"/>
<dbReference type="RefSeq" id="WP_050671177.1">
    <property type="nucleotide sequence ID" value="NZ_LAIR01000002.1"/>
</dbReference>
<protein>
    <recommendedName>
        <fullName evidence="1">DNA topoisomerase I catalytic core eukaryotic-type domain-containing protein</fullName>
    </recommendedName>
</protein>
<dbReference type="Gene3D" id="1.10.132.120">
    <property type="match status" value="1"/>
</dbReference>
<evidence type="ECO:0000313" key="3">
    <source>
        <dbReference type="Proteomes" id="UP000037397"/>
    </source>
</evidence>
<dbReference type="GO" id="GO:0003677">
    <property type="term" value="F:DNA binding"/>
    <property type="evidence" value="ECO:0007669"/>
    <property type="project" value="InterPro"/>
</dbReference>
<dbReference type="Proteomes" id="UP000037397">
    <property type="component" value="Unassembled WGS sequence"/>
</dbReference>
<dbReference type="GO" id="GO:0006265">
    <property type="term" value="P:DNA topological change"/>
    <property type="evidence" value="ECO:0007669"/>
    <property type="project" value="InterPro"/>
</dbReference>
<accession>A0A0L6CM23</accession>
<evidence type="ECO:0000259" key="1">
    <source>
        <dbReference type="Pfam" id="PF01028"/>
    </source>
</evidence>
<dbReference type="InterPro" id="IPR013500">
    <property type="entry name" value="TopoI_cat_euk"/>
</dbReference>
<comment type="caution">
    <text evidence="2">The sequence shown here is derived from an EMBL/GenBank/DDBJ whole genome shotgun (WGS) entry which is preliminary data.</text>
</comment>
<reference evidence="3" key="1">
    <citation type="submission" date="2015-03" db="EMBL/GenBank/DDBJ databases">
        <title>Luteipulveratus halotolerans sp. nov., a novel actinobacterium (Dermacoccaceae) from Sarawak, Malaysia.</title>
        <authorList>
            <person name="Juboi H."/>
            <person name="Basik A."/>
            <person name="Shamsul S.S."/>
            <person name="Arnold P."/>
            <person name="Schmitt E.K."/>
            <person name="Sanglier J.-J."/>
            <person name="Yeo T."/>
        </authorList>
    </citation>
    <scope>NUCLEOTIDE SEQUENCE [LARGE SCALE GENOMIC DNA]</scope>
    <source>
        <strain evidence="3">C296001</strain>
    </source>
</reference>
<gene>
    <name evidence="2" type="ORF">VV01_18520</name>
</gene>
<dbReference type="InterPro" id="IPR011010">
    <property type="entry name" value="DNA_brk_join_enz"/>
</dbReference>
<dbReference type="AlphaFoldDB" id="A0A0L6CM23"/>
<keyword evidence="3" id="KW-1185">Reference proteome</keyword>
<dbReference type="GO" id="GO:0003917">
    <property type="term" value="F:DNA topoisomerase type I (single strand cut, ATP-independent) activity"/>
    <property type="evidence" value="ECO:0007669"/>
    <property type="project" value="InterPro"/>
</dbReference>
<dbReference type="SUPFAM" id="SSF56349">
    <property type="entry name" value="DNA breaking-rejoining enzymes"/>
    <property type="match status" value="1"/>
</dbReference>
<sequence length="130" mass="14104">MRFREVDGVHDVTADLVSTRFEHLVGPEFTVKDLRTWAATVTAAQSLARSGVRTDESDAADAAIRDAVRAAADSLGDTEAVARDSYVDPRVLEAYRQGRTVRPTCDRSGAMSSAVRRRVERELIALLAGG</sequence>
<organism evidence="2 3">
    <name type="scientific">Luteipulveratus halotolerans</name>
    <dbReference type="NCBI Taxonomy" id="1631356"/>
    <lineage>
        <taxon>Bacteria</taxon>
        <taxon>Bacillati</taxon>
        <taxon>Actinomycetota</taxon>
        <taxon>Actinomycetes</taxon>
        <taxon>Micrococcales</taxon>
        <taxon>Dermacoccaceae</taxon>
        <taxon>Luteipulveratus</taxon>
    </lineage>
</organism>
<feature type="domain" description="DNA topoisomerase I catalytic core eukaryotic-type" evidence="1">
    <location>
        <begin position="16"/>
        <end position="84"/>
    </location>
</feature>
<evidence type="ECO:0000313" key="2">
    <source>
        <dbReference type="EMBL" id="KNX38685.1"/>
    </source>
</evidence>
<dbReference type="PATRIC" id="fig|1631356.3.peg.3698"/>
<proteinExistence type="predicted"/>
<dbReference type="EMBL" id="LAIR01000002">
    <property type="protein sequence ID" value="KNX38685.1"/>
    <property type="molecule type" value="Genomic_DNA"/>
</dbReference>